<dbReference type="SMART" id="SM00723">
    <property type="entry name" value="AMOP"/>
    <property type="match status" value="1"/>
</dbReference>
<evidence type="ECO:0000256" key="3">
    <source>
        <dbReference type="ARBA" id="ARBA00022729"/>
    </source>
</evidence>
<organism evidence="6 7">
    <name type="scientific">Mya arenaria</name>
    <name type="common">Soft-shell clam</name>
    <dbReference type="NCBI Taxonomy" id="6604"/>
    <lineage>
        <taxon>Eukaryota</taxon>
        <taxon>Metazoa</taxon>
        <taxon>Spiralia</taxon>
        <taxon>Lophotrochozoa</taxon>
        <taxon>Mollusca</taxon>
        <taxon>Bivalvia</taxon>
        <taxon>Autobranchia</taxon>
        <taxon>Heteroconchia</taxon>
        <taxon>Euheterodonta</taxon>
        <taxon>Imparidentia</taxon>
        <taxon>Neoheterodontei</taxon>
        <taxon>Myida</taxon>
        <taxon>Myoidea</taxon>
        <taxon>Myidae</taxon>
        <taxon>Mya</taxon>
    </lineage>
</organism>
<evidence type="ECO:0000256" key="4">
    <source>
        <dbReference type="ARBA" id="ARBA00023157"/>
    </source>
</evidence>
<dbReference type="InterPro" id="IPR051867">
    <property type="entry name" value="Angio_Inhib/Adhesion_GPCR"/>
</dbReference>
<evidence type="ECO:0000313" key="6">
    <source>
        <dbReference type="EMBL" id="WAR19444.1"/>
    </source>
</evidence>
<evidence type="ECO:0000259" key="5">
    <source>
        <dbReference type="PROSITE" id="PS50856"/>
    </source>
</evidence>
<evidence type="ECO:0000256" key="1">
    <source>
        <dbReference type="ARBA" id="ARBA00004613"/>
    </source>
</evidence>
<name>A0ABY7FEZ0_MYAAR</name>
<reference evidence="6" key="1">
    <citation type="submission" date="2022-11" db="EMBL/GenBank/DDBJ databases">
        <title>Centuries of genome instability and evolution in soft-shell clam transmissible cancer (bioRxiv).</title>
        <authorList>
            <person name="Hart S.F.M."/>
            <person name="Yonemitsu M.A."/>
            <person name="Giersch R.M."/>
            <person name="Beal B.F."/>
            <person name="Arriagada G."/>
            <person name="Davis B.W."/>
            <person name="Ostrander E.A."/>
            <person name="Goff S.P."/>
            <person name="Metzger M.J."/>
        </authorList>
    </citation>
    <scope>NUCLEOTIDE SEQUENCE</scope>
    <source>
        <strain evidence="6">MELC-2E11</strain>
        <tissue evidence="6">Siphon/mantle</tissue>
    </source>
</reference>
<keyword evidence="4" id="KW-1015">Disulfide bond</keyword>
<dbReference type="InterPro" id="IPR005533">
    <property type="entry name" value="AMOP_dom"/>
</dbReference>
<keyword evidence="7" id="KW-1185">Reference proteome</keyword>
<keyword evidence="2" id="KW-0964">Secreted</keyword>
<dbReference type="Pfam" id="PF03782">
    <property type="entry name" value="AMOP"/>
    <property type="match status" value="1"/>
</dbReference>
<evidence type="ECO:0000313" key="7">
    <source>
        <dbReference type="Proteomes" id="UP001164746"/>
    </source>
</evidence>
<dbReference type="PROSITE" id="PS50856">
    <property type="entry name" value="AMOP"/>
    <property type="match status" value="1"/>
</dbReference>
<accession>A0ABY7FEZ0</accession>
<gene>
    <name evidence="6" type="ORF">MAR_001282</name>
</gene>
<proteinExistence type="predicted"/>
<dbReference type="Proteomes" id="UP001164746">
    <property type="component" value="Chromosome 11"/>
</dbReference>
<feature type="domain" description="AMOP" evidence="5">
    <location>
        <begin position="35"/>
        <end position="193"/>
    </location>
</feature>
<keyword evidence="3" id="KW-0732">Signal</keyword>
<protein>
    <submittedName>
        <fullName evidence="6">ISM-like protein</fullName>
    </submittedName>
</protein>
<dbReference type="PANTHER" id="PTHR10239:SF29">
    <property type="entry name" value="AMOP DOMAIN-CONTAINING PROTEIN"/>
    <property type="match status" value="1"/>
</dbReference>
<sequence length="205" mass="23210">MQNGNNVANTNTINEFYKWESDDFVPPLDRLEHNDLDIGSDVCGNWVECNSKFAQDFINNATLPGCPCIFPLIRVKTKHIFDVTLDTDVTWLDSSGHDDLVYKPGAKACMRSTLASGTTTLAVQQCCYDDTYMLVTRGRAAGTPMLISPEISEELHYKIDLLPWVICKGDWTRYNQVLPPNNDFRCAENPNEETLQFQKSLLSNY</sequence>
<dbReference type="PANTHER" id="PTHR10239">
    <property type="entry name" value="ISTHMIN-2"/>
    <property type="match status" value="1"/>
</dbReference>
<comment type="subcellular location">
    <subcellularLocation>
        <location evidence="1">Secreted</location>
    </subcellularLocation>
</comment>
<evidence type="ECO:0000256" key="2">
    <source>
        <dbReference type="ARBA" id="ARBA00022525"/>
    </source>
</evidence>
<dbReference type="EMBL" id="CP111022">
    <property type="protein sequence ID" value="WAR19444.1"/>
    <property type="molecule type" value="Genomic_DNA"/>
</dbReference>